<dbReference type="EMBL" id="HBHR01014388">
    <property type="protein sequence ID" value="CAD9865675.1"/>
    <property type="molecule type" value="Transcribed_RNA"/>
</dbReference>
<evidence type="ECO:0000256" key="2">
    <source>
        <dbReference type="ARBA" id="ARBA00023134"/>
    </source>
</evidence>
<feature type="compositionally biased region" description="Low complexity" evidence="4">
    <location>
        <begin position="70"/>
        <end position="85"/>
    </location>
</feature>
<dbReference type="Pfam" id="PF01031">
    <property type="entry name" value="Dynamin_M"/>
    <property type="match status" value="1"/>
</dbReference>
<dbReference type="InterPro" id="IPR000375">
    <property type="entry name" value="Dynamin_stalk"/>
</dbReference>
<dbReference type="GO" id="GO:0016020">
    <property type="term" value="C:membrane"/>
    <property type="evidence" value="ECO:0007669"/>
    <property type="project" value="TreeGrafter"/>
</dbReference>
<comment type="similarity">
    <text evidence="3">Belongs to the TRAFAC class dynamin-like GTPase superfamily. Dynamin/Fzo/YdjA family.</text>
</comment>
<dbReference type="GO" id="GO:0005874">
    <property type="term" value="C:microtubule"/>
    <property type="evidence" value="ECO:0007669"/>
    <property type="project" value="TreeGrafter"/>
</dbReference>
<organism evidence="7">
    <name type="scientific">Fibrocapsa japonica</name>
    <dbReference type="NCBI Taxonomy" id="94617"/>
    <lineage>
        <taxon>Eukaryota</taxon>
        <taxon>Sar</taxon>
        <taxon>Stramenopiles</taxon>
        <taxon>Ochrophyta</taxon>
        <taxon>Raphidophyceae</taxon>
        <taxon>Chattonellales</taxon>
        <taxon>Chattonellaceae</taxon>
        <taxon>Fibrocapsa</taxon>
    </lineage>
</organism>
<evidence type="ECO:0000259" key="5">
    <source>
        <dbReference type="PROSITE" id="PS51388"/>
    </source>
</evidence>
<feature type="compositionally biased region" description="Low complexity" evidence="4">
    <location>
        <begin position="585"/>
        <end position="606"/>
    </location>
</feature>
<feature type="compositionally biased region" description="Gly residues" evidence="4">
    <location>
        <begin position="86"/>
        <end position="106"/>
    </location>
</feature>
<evidence type="ECO:0000313" key="7">
    <source>
        <dbReference type="EMBL" id="CAD9865675.1"/>
    </source>
</evidence>
<name>A0A7S2V112_9STRA</name>
<dbReference type="GO" id="GO:0008017">
    <property type="term" value="F:microtubule binding"/>
    <property type="evidence" value="ECO:0007669"/>
    <property type="project" value="TreeGrafter"/>
</dbReference>
<proteinExistence type="inferred from homology"/>
<evidence type="ECO:0000259" key="6">
    <source>
        <dbReference type="PROSITE" id="PS51718"/>
    </source>
</evidence>
<dbReference type="SMART" id="SM00302">
    <property type="entry name" value="GED"/>
    <property type="match status" value="1"/>
</dbReference>
<dbReference type="Gene3D" id="1.20.120.1240">
    <property type="entry name" value="Dynamin, middle domain"/>
    <property type="match status" value="1"/>
</dbReference>
<dbReference type="Pfam" id="PF02212">
    <property type="entry name" value="GED"/>
    <property type="match status" value="1"/>
</dbReference>
<dbReference type="Gene3D" id="3.40.50.300">
    <property type="entry name" value="P-loop containing nucleotide triphosphate hydrolases"/>
    <property type="match status" value="1"/>
</dbReference>
<dbReference type="InterPro" id="IPR003130">
    <property type="entry name" value="GED"/>
</dbReference>
<feature type="region of interest" description="Disordered" evidence="4">
    <location>
        <begin position="69"/>
        <end position="125"/>
    </location>
</feature>
<feature type="compositionally biased region" description="Low complexity" evidence="4">
    <location>
        <begin position="563"/>
        <end position="577"/>
    </location>
</feature>
<sequence>MEQLIPVVNRLQDVFSAVGEQSIDLPQIVVIGSQSSGKSSVLENFVGRDFLPRGTGIVTRRPLILQLYNTSKGGSSSSSGSSGRTSTGGGQGGQGSSLTPSGGGHPGALNGDLPQPPPVPSTGSMEEYGVFLHKPRQKFYDFHEIREEIISETERLVGRNKGISSKSINLKIYSPNVLTLTLIDLPGITKVSVGDQPLDIEDQIRELCLQFIANPKCIVLAVTPANSDLANSDALKLAREVDPEGDRTIGVLTKLDLMDPGTDATDMLQNRVIPLRRGYVAVVNRGQRDIEGNVNVKESLVRERRFFQQHPAYKHLLHRCTTPTLAKSLNSMLMHHIRDTLPEIKQKISQMSVKVTQEMCTLGDPMDSMNGGQRGSLLLTLLSKFASNFQSAVDGKNSSSRGIEMTELHGGARISFIFHEILRKSLEQVDPFDGLTDSEIRTTIANAHGTRPSLFLPEISFDLLVKRQISRLEQPALQCADLVFDEMQRIATQCEMGDMVRFPSLRSRVAEVVGAVLRRCVKPTQAMISHLIQIELAYINTRHPDFIGLTDAVALCNQHRAEQQNQQQRGGQYGRQQSSGAGNLQRQGSHQQTHQQQQQQQPQQQHRGIIEMIFGNKDDDEKNKQRKNNGPRDEPPPVKLPQPPETMRQTAEPSETEMLEVHVIKTLVASYFTLVRKNVLDLVPKTIMHFLVNDVKDSLQNELVSHLYKEDLISELLRETDDVAAKRIRCKETHTLLNMAMEIINEVRDIDVTKMSTQTI</sequence>
<feature type="region of interest" description="Disordered" evidence="4">
    <location>
        <begin position="561"/>
        <end position="655"/>
    </location>
</feature>
<dbReference type="SMART" id="SM00053">
    <property type="entry name" value="DYNc"/>
    <property type="match status" value="1"/>
</dbReference>
<dbReference type="PROSITE" id="PS00410">
    <property type="entry name" value="G_DYNAMIN_1"/>
    <property type="match status" value="1"/>
</dbReference>
<dbReference type="InterPro" id="IPR001401">
    <property type="entry name" value="Dynamin_GTPase"/>
</dbReference>
<dbReference type="CDD" id="cd08771">
    <property type="entry name" value="DLP_1"/>
    <property type="match status" value="1"/>
</dbReference>
<feature type="domain" description="Dynamin-type G" evidence="6">
    <location>
        <begin position="22"/>
        <end position="342"/>
    </location>
</feature>
<dbReference type="InterPro" id="IPR045063">
    <property type="entry name" value="Dynamin_N"/>
</dbReference>
<keyword evidence="1 3" id="KW-0547">Nucleotide-binding</keyword>
<dbReference type="GO" id="GO:0005525">
    <property type="term" value="F:GTP binding"/>
    <property type="evidence" value="ECO:0007669"/>
    <property type="project" value="UniProtKB-KW"/>
</dbReference>
<dbReference type="PANTHER" id="PTHR11566:SF21">
    <property type="entry name" value="DYNAMIN RELATED PROTEIN 1, ISOFORM A"/>
    <property type="match status" value="1"/>
</dbReference>
<dbReference type="PRINTS" id="PR00195">
    <property type="entry name" value="DYNAMIN"/>
</dbReference>
<dbReference type="InterPro" id="IPR020850">
    <property type="entry name" value="GED_dom"/>
</dbReference>
<dbReference type="Pfam" id="PF00350">
    <property type="entry name" value="Dynamin_N"/>
    <property type="match status" value="1"/>
</dbReference>
<keyword evidence="2 3" id="KW-0342">GTP-binding</keyword>
<dbReference type="AlphaFoldDB" id="A0A7S2V112"/>
<evidence type="ECO:0008006" key="8">
    <source>
        <dbReference type="Google" id="ProtNLM"/>
    </source>
</evidence>
<dbReference type="PANTHER" id="PTHR11566">
    <property type="entry name" value="DYNAMIN"/>
    <property type="match status" value="1"/>
</dbReference>
<accession>A0A7S2V112</accession>
<feature type="domain" description="GED" evidence="5">
    <location>
        <begin position="661"/>
        <end position="752"/>
    </location>
</feature>
<dbReference type="PROSITE" id="PS51718">
    <property type="entry name" value="G_DYNAMIN_2"/>
    <property type="match status" value="1"/>
</dbReference>
<protein>
    <recommendedName>
        <fullName evidence="8">Dynamin GTPase</fullName>
    </recommendedName>
</protein>
<dbReference type="InterPro" id="IPR030381">
    <property type="entry name" value="G_DYNAMIN_dom"/>
</dbReference>
<evidence type="ECO:0000256" key="3">
    <source>
        <dbReference type="RuleBase" id="RU003932"/>
    </source>
</evidence>
<evidence type="ECO:0000256" key="1">
    <source>
        <dbReference type="ARBA" id="ARBA00022741"/>
    </source>
</evidence>
<dbReference type="InterPro" id="IPR022812">
    <property type="entry name" value="Dynamin"/>
</dbReference>
<reference evidence="7" key="1">
    <citation type="submission" date="2021-01" db="EMBL/GenBank/DDBJ databases">
        <authorList>
            <person name="Corre E."/>
            <person name="Pelletier E."/>
            <person name="Niang G."/>
            <person name="Scheremetjew M."/>
            <person name="Finn R."/>
            <person name="Kale V."/>
            <person name="Holt S."/>
            <person name="Cochrane G."/>
            <person name="Meng A."/>
            <person name="Brown T."/>
            <person name="Cohen L."/>
        </authorList>
    </citation>
    <scope>NUCLEOTIDE SEQUENCE</scope>
    <source>
        <strain evidence="7">CCMP1661</strain>
    </source>
</reference>
<dbReference type="GO" id="GO:0005737">
    <property type="term" value="C:cytoplasm"/>
    <property type="evidence" value="ECO:0007669"/>
    <property type="project" value="TreeGrafter"/>
</dbReference>
<gene>
    <name evidence="7" type="ORF">FJAP1339_LOCUS7126</name>
</gene>
<dbReference type="InterPro" id="IPR019762">
    <property type="entry name" value="Dynamin_GTPase_CS"/>
</dbReference>
<dbReference type="InterPro" id="IPR027417">
    <property type="entry name" value="P-loop_NTPase"/>
</dbReference>
<dbReference type="SUPFAM" id="SSF52540">
    <property type="entry name" value="P-loop containing nucleoside triphosphate hydrolases"/>
    <property type="match status" value="1"/>
</dbReference>
<dbReference type="PROSITE" id="PS51388">
    <property type="entry name" value="GED"/>
    <property type="match status" value="1"/>
</dbReference>
<evidence type="ECO:0000256" key="4">
    <source>
        <dbReference type="SAM" id="MobiDB-lite"/>
    </source>
</evidence>
<dbReference type="GO" id="GO:0003924">
    <property type="term" value="F:GTPase activity"/>
    <property type="evidence" value="ECO:0007669"/>
    <property type="project" value="InterPro"/>
</dbReference>